<feature type="transmembrane region" description="Helical" evidence="1">
    <location>
        <begin position="254"/>
        <end position="276"/>
    </location>
</feature>
<dbReference type="SUPFAM" id="SSF53448">
    <property type="entry name" value="Nucleotide-diphospho-sugar transferases"/>
    <property type="match status" value="1"/>
</dbReference>
<dbReference type="CDD" id="cd02525">
    <property type="entry name" value="Succinoglycan_BP_ExoA"/>
    <property type="match status" value="1"/>
</dbReference>
<proteinExistence type="predicted"/>
<dbReference type="Pfam" id="PF00535">
    <property type="entry name" value="Glycos_transf_2"/>
    <property type="match status" value="1"/>
</dbReference>
<feature type="transmembrane region" description="Helical" evidence="1">
    <location>
        <begin position="319"/>
        <end position="341"/>
    </location>
</feature>
<dbReference type="AlphaFoldDB" id="A0A3L7A9E2"/>
<sequence length="356" mass="38174">MSEHTSAPSETTLPGVSYVMPVLNDVTHVRAAVDSLLAQDYAGPFEVAIAVGPSIDGTNELVAALSAEDSRIRVIDNPVGSTPAGLNIAIRATTLPIVVRVDAHSVLPPNYTSVAVETILRTGAANVGGIMDARGTTPFEQAVARAYGSRVGLGGSPHHVGGTQGPAETVYLGVFRRDALETAGLFDERIKRGQDWELNHRLARGGETVWFTPELRVVYRPRPSLNRLTRQFFSTGLWRGELSRTFPSRGILRYFAPPLMVLAVSIGIILGLIGTIEALAGMPNPLVWGWILPAGYLALVLLATLTVGSKDSPRAMGWFLIVIPCIHFCWGIGFILGYLSLAGSTSALKNEGKNRR</sequence>
<keyword evidence="3" id="KW-0808">Transferase</keyword>
<keyword evidence="4" id="KW-1185">Reference proteome</keyword>
<organism evidence="3 4">
    <name type="scientific">Mycetocola tolaasinivorans</name>
    <dbReference type="NCBI Taxonomy" id="76635"/>
    <lineage>
        <taxon>Bacteria</taxon>
        <taxon>Bacillati</taxon>
        <taxon>Actinomycetota</taxon>
        <taxon>Actinomycetes</taxon>
        <taxon>Micrococcales</taxon>
        <taxon>Microbacteriaceae</taxon>
        <taxon>Mycetocola</taxon>
    </lineage>
</organism>
<reference evidence="3 4" key="1">
    <citation type="submission" date="2018-10" db="EMBL/GenBank/DDBJ databases">
        <authorList>
            <person name="Li J."/>
        </authorList>
    </citation>
    <scope>NUCLEOTIDE SEQUENCE [LARGE SCALE GENOMIC DNA]</scope>
    <source>
        <strain evidence="3 4">IF 016277</strain>
    </source>
</reference>
<dbReference type="GO" id="GO:0016740">
    <property type="term" value="F:transferase activity"/>
    <property type="evidence" value="ECO:0007669"/>
    <property type="project" value="UniProtKB-KW"/>
</dbReference>
<feature type="transmembrane region" description="Helical" evidence="1">
    <location>
        <begin position="288"/>
        <end position="307"/>
    </location>
</feature>
<dbReference type="PANTHER" id="PTHR43685:SF2">
    <property type="entry name" value="GLYCOSYLTRANSFERASE 2-LIKE DOMAIN-CONTAINING PROTEIN"/>
    <property type="match status" value="1"/>
</dbReference>
<dbReference type="PANTHER" id="PTHR43685">
    <property type="entry name" value="GLYCOSYLTRANSFERASE"/>
    <property type="match status" value="1"/>
</dbReference>
<evidence type="ECO:0000313" key="3">
    <source>
        <dbReference type="EMBL" id="RLP76478.1"/>
    </source>
</evidence>
<dbReference type="InterPro" id="IPR050834">
    <property type="entry name" value="Glycosyltransf_2"/>
</dbReference>
<dbReference type="Gene3D" id="3.90.550.10">
    <property type="entry name" value="Spore Coat Polysaccharide Biosynthesis Protein SpsA, Chain A"/>
    <property type="match status" value="1"/>
</dbReference>
<accession>A0A3L7A9E2</accession>
<evidence type="ECO:0000256" key="1">
    <source>
        <dbReference type="SAM" id="Phobius"/>
    </source>
</evidence>
<dbReference type="Proteomes" id="UP000272503">
    <property type="component" value="Unassembled WGS sequence"/>
</dbReference>
<dbReference type="InterPro" id="IPR001173">
    <property type="entry name" value="Glyco_trans_2-like"/>
</dbReference>
<keyword evidence="1" id="KW-0812">Transmembrane</keyword>
<evidence type="ECO:0000313" key="4">
    <source>
        <dbReference type="Proteomes" id="UP000272503"/>
    </source>
</evidence>
<feature type="domain" description="Glycosyltransferase 2-like" evidence="2">
    <location>
        <begin position="17"/>
        <end position="181"/>
    </location>
</feature>
<dbReference type="RefSeq" id="WP_121648058.1">
    <property type="nucleotide sequence ID" value="NZ_RCUX01000004.1"/>
</dbReference>
<gene>
    <name evidence="3" type="ORF">D9V32_06380</name>
</gene>
<protein>
    <submittedName>
        <fullName evidence="3">Glycosyltransferase family 2 protein</fullName>
    </submittedName>
</protein>
<dbReference type="OrthoDB" id="1757142at2"/>
<keyword evidence="1" id="KW-1133">Transmembrane helix</keyword>
<dbReference type="InterPro" id="IPR029044">
    <property type="entry name" value="Nucleotide-diphossugar_trans"/>
</dbReference>
<evidence type="ECO:0000259" key="2">
    <source>
        <dbReference type="Pfam" id="PF00535"/>
    </source>
</evidence>
<dbReference type="EMBL" id="RCUX01000004">
    <property type="protein sequence ID" value="RLP76478.1"/>
    <property type="molecule type" value="Genomic_DNA"/>
</dbReference>
<keyword evidence="1" id="KW-0472">Membrane</keyword>
<comment type="caution">
    <text evidence="3">The sequence shown here is derived from an EMBL/GenBank/DDBJ whole genome shotgun (WGS) entry which is preliminary data.</text>
</comment>
<name>A0A3L7A9E2_9MICO</name>